<gene>
    <name evidence="2" type="ORF">L195_g002091</name>
</gene>
<dbReference type="Proteomes" id="UP000236291">
    <property type="component" value="Unassembled WGS sequence"/>
</dbReference>
<reference evidence="2 3" key="2">
    <citation type="journal article" date="2017" name="Front. Plant Sci.">
        <title>Gene Classification and Mining of Molecular Markers Useful in Red Clover (Trifolium pratense) Breeding.</title>
        <authorList>
            <person name="Istvanek J."/>
            <person name="Dluhosova J."/>
            <person name="Dluhos P."/>
            <person name="Patkova L."/>
            <person name="Nedelnik J."/>
            <person name="Repkova J."/>
        </authorList>
    </citation>
    <scope>NUCLEOTIDE SEQUENCE [LARGE SCALE GENOMIC DNA]</scope>
    <source>
        <strain evidence="3">cv. Tatra</strain>
        <tissue evidence="2">Young leaves</tissue>
    </source>
</reference>
<proteinExistence type="predicted"/>
<evidence type="ECO:0000259" key="1">
    <source>
        <dbReference type="Pfam" id="PF13456"/>
    </source>
</evidence>
<comment type="caution">
    <text evidence="2">The sequence shown here is derived from an EMBL/GenBank/DDBJ whole genome shotgun (WGS) entry which is preliminary data.</text>
</comment>
<evidence type="ECO:0000313" key="2">
    <source>
        <dbReference type="EMBL" id="PNY05637.1"/>
    </source>
</evidence>
<organism evidence="2 3">
    <name type="scientific">Trifolium pratense</name>
    <name type="common">Red clover</name>
    <dbReference type="NCBI Taxonomy" id="57577"/>
    <lineage>
        <taxon>Eukaryota</taxon>
        <taxon>Viridiplantae</taxon>
        <taxon>Streptophyta</taxon>
        <taxon>Embryophyta</taxon>
        <taxon>Tracheophyta</taxon>
        <taxon>Spermatophyta</taxon>
        <taxon>Magnoliopsida</taxon>
        <taxon>eudicotyledons</taxon>
        <taxon>Gunneridae</taxon>
        <taxon>Pentapetalae</taxon>
        <taxon>rosids</taxon>
        <taxon>fabids</taxon>
        <taxon>Fabales</taxon>
        <taxon>Fabaceae</taxon>
        <taxon>Papilionoideae</taxon>
        <taxon>50 kb inversion clade</taxon>
        <taxon>NPAAA clade</taxon>
        <taxon>Hologalegina</taxon>
        <taxon>IRL clade</taxon>
        <taxon>Trifolieae</taxon>
        <taxon>Trifolium</taxon>
    </lineage>
</organism>
<dbReference type="GO" id="GO:0004523">
    <property type="term" value="F:RNA-DNA hybrid ribonuclease activity"/>
    <property type="evidence" value="ECO:0007669"/>
    <property type="project" value="InterPro"/>
</dbReference>
<dbReference type="AlphaFoldDB" id="A0A2K3NRI9"/>
<sequence length="110" mass="12211">MTTKSNPLVVRNKSRSPPPLNFLKLNVDAHLSDDGRWGFGSVLRGEDGHYVGATTRVCKGSNDVATTEAMSLREALMLVESNHLSNIIIELDVEKIIVNAMLKRNFHITH</sequence>
<dbReference type="PANTHER" id="PTHR47074">
    <property type="entry name" value="BNAC02G40300D PROTEIN"/>
    <property type="match status" value="1"/>
</dbReference>
<feature type="domain" description="RNase H type-1" evidence="1">
    <location>
        <begin position="26"/>
        <end position="98"/>
    </location>
</feature>
<dbReference type="CDD" id="cd06222">
    <property type="entry name" value="RNase_H_like"/>
    <property type="match status" value="1"/>
</dbReference>
<dbReference type="InterPro" id="IPR044730">
    <property type="entry name" value="RNase_H-like_dom_plant"/>
</dbReference>
<dbReference type="Pfam" id="PF13456">
    <property type="entry name" value="RVT_3"/>
    <property type="match status" value="1"/>
</dbReference>
<accession>A0A2K3NRI9</accession>
<dbReference type="EMBL" id="ASHM01000896">
    <property type="protein sequence ID" value="PNY05637.1"/>
    <property type="molecule type" value="Genomic_DNA"/>
</dbReference>
<dbReference type="GO" id="GO:0003676">
    <property type="term" value="F:nucleic acid binding"/>
    <property type="evidence" value="ECO:0007669"/>
    <property type="project" value="InterPro"/>
</dbReference>
<protein>
    <recommendedName>
        <fullName evidence="1">RNase H type-1 domain-containing protein</fullName>
    </recommendedName>
</protein>
<name>A0A2K3NRI9_TRIPR</name>
<dbReference type="InterPro" id="IPR052929">
    <property type="entry name" value="RNase_H-like_EbsB-rel"/>
</dbReference>
<reference evidence="2 3" key="1">
    <citation type="journal article" date="2014" name="Am. J. Bot.">
        <title>Genome assembly and annotation for red clover (Trifolium pratense; Fabaceae).</title>
        <authorList>
            <person name="Istvanek J."/>
            <person name="Jaros M."/>
            <person name="Krenek A."/>
            <person name="Repkova J."/>
        </authorList>
    </citation>
    <scope>NUCLEOTIDE SEQUENCE [LARGE SCALE GENOMIC DNA]</scope>
    <source>
        <strain evidence="3">cv. Tatra</strain>
        <tissue evidence="2">Young leaves</tissue>
    </source>
</reference>
<dbReference type="PANTHER" id="PTHR47074:SF11">
    <property type="entry name" value="REVERSE TRANSCRIPTASE-LIKE PROTEIN"/>
    <property type="match status" value="1"/>
</dbReference>
<dbReference type="InterPro" id="IPR002156">
    <property type="entry name" value="RNaseH_domain"/>
</dbReference>
<evidence type="ECO:0000313" key="3">
    <source>
        <dbReference type="Proteomes" id="UP000236291"/>
    </source>
</evidence>